<evidence type="ECO:0000256" key="1">
    <source>
        <dbReference type="ARBA" id="ARBA00008520"/>
    </source>
</evidence>
<organism evidence="4 5">
    <name type="scientific">Mesobacillus selenatarsenatis</name>
    <dbReference type="NCBI Taxonomy" id="388741"/>
    <lineage>
        <taxon>Bacteria</taxon>
        <taxon>Bacillati</taxon>
        <taxon>Bacillota</taxon>
        <taxon>Bacilli</taxon>
        <taxon>Bacillales</taxon>
        <taxon>Bacillaceae</taxon>
        <taxon>Mesobacillus</taxon>
    </lineage>
</organism>
<protein>
    <submittedName>
        <fullName evidence="4">Extracellular solute-binding protein</fullName>
    </submittedName>
</protein>
<evidence type="ECO:0000313" key="4">
    <source>
        <dbReference type="EMBL" id="NKE04747.1"/>
    </source>
</evidence>
<accession>A0A846TH51</accession>
<dbReference type="InterPro" id="IPR050490">
    <property type="entry name" value="Bact_solute-bd_prot1"/>
</dbReference>
<evidence type="ECO:0000256" key="3">
    <source>
        <dbReference type="ARBA" id="ARBA00022729"/>
    </source>
</evidence>
<sequence length="386" mass="43783">MFSILKVLAVGDPAVYAYTDPRYSIIDTYNRAKEMHVHFKIVPWVDYYGMMMEALEGKSDFDIVMVAGHLWLKDFIKKGYIAEVNDPKHQSYNEVDIMEEIRNEVTFEGKPYLYPSFCDGHILLYRKSLAEQAFGGKLPDVIDTDTIISLAEKLHGQDGMSGISLKAHESEIFLDFLPFLRNEGIDAFDGKSFRPSFNQEKGVQALNKYLSLRKFAPEDSHTYGNDEVRKAFQEKRSALAITWGGQLGFVMDDRCLEKEDVGFAIIPTAWNVTWGFAVNKNSDNKELANEFLRYLTAPPIDRMVGSYSGAPVRKSSYEAGHHEWYPILQESISCYAKPLPKMDDAGDRMAPLYTHIHQAFIGKESPAEALKAAEDEILKIMSGRII</sequence>
<evidence type="ECO:0000313" key="5">
    <source>
        <dbReference type="Proteomes" id="UP000587942"/>
    </source>
</evidence>
<keyword evidence="3" id="KW-0732">Signal</keyword>
<dbReference type="PANTHER" id="PTHR43649:SF34">
    <property type="entry name" value="ABC TRANSPORTER PERIPLASMIC-BINDING PROTEIN YCJN-RELATED"/>
    <property type="match status" value="1"/>
</dbReference>
<dbReference type="PANTHER" id="PTHR43649">
    <property type="entry name" value="ARABINOSE-BINDING PROTEIN-RELATED"/>
    <property type="match status" value="1"/>
</dbReference>
<proteinExistence type="inferred from homology"/>
<name>A0A846TH51_9BACI</name>
<dbReference type="Pfam" id="PF01547">
    <property type="entry name" value="SBP_bac_1"/>
    <property type="match status" value="1"/>
</dbReference>
<dbReference type="SUPFAM" id="SSF53850">
    <property type="entry name" value="Periplasmic binding protein-like II"/>
    <property type="match status" value="1"/>
</dbReference>
<keyword evidence="2" id="KW-0813">Transport</keyword>
<reference evidence="4 5" key="1">
    <citation type="submission" date="2020-03" db="EMBL/GenBank/DDBJ databases">
        <authorList>
            <person name="Sun Q."/>
        </authorList>
    </citation>
    <scope>NUCLEOTIDE SEQUENCE [LARGE SCALE GENOMIC DNA]</scope>
    <source>
        <strain evidence="4 5">KACC 21451</strain>
    </source>
</reference>
<comment type="caution">
    <text evidence="4">The sequence shown here is derived from an EMBL/GenBank/DDBJ whole genome shotgun (WGS) entry which is preliminary data.</text>
</comment>
<dbReference type="AlphaFoldDB" id="A0A846TH51"/>
<dbReference type="RefSeq" id="WP_167831231.1">
    <property type="nucleotide sequence ID" value="NZ_JAAVUM010000002.1"/>
</dbReference>
<gene>
    <name evidence="4" type="ORF">GWK17_04570</name>
</gene>
<dbReference type="Proteomes" id="UP000587942">
    <property type="component" value="Unassembled WGS sequence"/>
</dbReference>
<comment type="similarity">
    <text evidence="1">Belongs to the bacterial solute-binding protein 1 family.</text>
</comment>
<dbReference type="InterPro" id="IPR006059">
    <property type="entry name" value="SBP"/>
</dbReference>
<dbReference type="EMBL" id="JAAVUM010000002">
    <property type="protein sequence ID" value="NKE04747.1"/>
    <property type="molecule type" value="Genomic_DNA"/>
</dbReference>
<evidence type="ECO:0000256" key="2">
    <source>
        <dbReference type="ARBA" id="ARBA00022448"/>
    </source>
</evidence>
<dbReference type="Gene3D" id="3.40.190.10">
    <property type="entry name" value="Periplasmic binding protein-like II"/>
    <property type="match status" value="2"/>
</dbReference>